<dbReference type="InterPro" id="IPR015915">
    <property type="entry name" value="Kelch-typ_b-propeller"/>
</dbReference>
<keyword evidence="4" id="KW-0812">Transmembrane</keyword>
<keyword evidence="1" id="KW-0677">Repeat</keyword>
<dbReference type="AlphaFoldDB" id="A0A7C8MN56"/>
<dbReference type="SUPFAM" id="SSF50965">
    <property type="entry name" value="Galactose oxidase, central domain"/>
    <property type="match status" value="1"/>
</dbReference>
<dbReference type="InterPro" id="IPR011043">
    <property type="entry name" value="Gal_Oxase/kelch_b-propeller"/>
</dbReference>
<protein>
    <recommendedName>
        <fullName evidence="8">Kelch repeat protein-like protein</fullName>
    </recommendedName>
</protein>
<evidence type="ECO:0000313" key="6">
    <source>
        <dbReference type="EMBL" id="KAF2873284.1"/>
    </source>
</evidence>
<dbReference type="GO" id="GO:0019760">
    <property type="term" value="P:glucosinolate metabolic process"/>
    <property type="evidence" value="ECO:0007669"/>
    <property type="project" value="UniProtKB-ARBA"/>
</dbReference>
<dbReference type="Proteomes" id="UP000481861">
    <property type="component" value="Unassembled WGS sequence"/>
</dbReference>
<proteinExistence type="predicted"/>
<keyword evidence="5" id="KW-0732">Signal</keyword>
<dbReference type="EMBL" id="JAADJZ010000008">
    <property type="protein sequence ID" value="KAF2873284.1"/>
    <property type="molecule type" value="Genomic_DNA"/>
</dbReference>
<keyword evidence="2" id="KW-0408">Iron</keyword>
<feature type="signal peptide" evidence="5">
    <location>
        <begin position="1"/>
        <end position="18"/>
    </location>
</feature>
<feature type="region of interest" description="Disordered" evidence="3">
    <location>
        <begin position="428"/>
        <end position="454"/>
    </location>
</feature>
<feature type="chain" id="PRO_5028859673" description="Kelch repeat protein-like protein" evidence="5">
    <location>
        <begin position="19"/>
        <end position="625"/>
    </location>
</feature>
<name>A0A7C8MN56_9PLEO</name>
<evidence type="ECO:0000256" key="2">
    <source>
        <dbReference type="ARBA" id="ARBA00023004"/>
    </source>
</evidence>
<dbReference type="Gene3D" id="2.120.10.80">
    <property type="entry name" value="Kelch-type beta propeller"/>
    <property type="match status" value="1"/>
</dbReference>
<evidence type="ECO:0000256" key="3">
    <source>
        <dbReference type="SAM" id="MobiDB-lite"/>
    </source>
</evidence>
<evidence type="ECO:0008006" key="8">
    <source>
        <dbReference type="Google" id="ProtNLM"/>
    </source>
</evidence>
<comment type="caution">
    <text evidence="6">The sequence shown here is derived from an EMBL/GenBank/DDBJ whole genome shotgun (WGS) entry which is preliminary data.</text>
</comment>
<organism evidence="6 7">
    <name type="scientific">Massariosphaeria phaeospora</name>
    <dbReference type="NCBI Taxonomy" id="100035"/>
    <lineage>
        <taxon>Eukaryota</taxon>
        <taxon>Fungi</taxon>
        <taxon>Dikarya</taxon>
        <taxon>Ascomycota</taxon>
        <taxon>Pezizomycotina</taxon>
        <taxon>Dothideomycetes</taxon>
        <taxon>Pleosporomycetidae</taxon>
        <taxon>Pleosporales</taxon>
        <taxon>Pleosporales incertae sedis</taxon>
        <taxon>Massariosphaeria</taxon>
    </lineage>
</organism>
<dbReference type="Pfam" id="PF24681">
    <property type="entry name" value="Kelch_KLHDC2_KLHL20_DRC7"/>
    <property type="match status" value="1"/>
</dbReference>
<evidence type="ECO:0000313" key="7">
    <source>
        <dbReference type="Proteomes" id="UP000481861"/>
    </source>
</evidence>
<evidence type="ECO:0000256" key="1">
    <source>
        <dbReference type="ARBA" id="ARBA00022737"/>
    </source>
</evidence>
<feature type="compositionally biased region" description="Polar residues" evidence="3">
    <location>
        <begin position="438"/>
        <end position="454"/>
    </location>
</feature>
<feature type="region of interest" description="Disordered" evidence="3">
    <location>
        <begin position="488"/>
        <end position="625"/>
    </location>
</feature>
<dbReference type="PANTHER" id="PTHR47435">
    <property type="entry name" value="KELCH REPEAT PROTEIN (AFU_ORTHOLOGUE AFUA_5G12780)"/>
    <property type="match status" value="1"/>
</dbReference>
<accession>A0A7C8MN56</accession>
<keyword evidence="4" id="KW-0472">Membrane</keyword>
<keyword evidence="4" id="KW-1133">Transmembrane helix</keyword>
<evidence type="ECO:0000256" key="4">
    <source>
        <dbReference type="SAM" id="Phobius"/>
    </source>
</evidence>
<sequence>MFSSVVLSILSFASFAVAQKDPLKDFCRLFGHQTTVVDRQHYIDGGIANFGPLNEASLNYTSTWLRKGDLDDNNEGFPKHSLKTKNDSVPSVHGGILWADEPNKVIYQFGGEFGSEKPEEFKLWYYDIVYDTWNVSDTRASEIQRAAWGAGTVAQDRGRGYYYGGHLNNLSVPGYASTPTILDTMLVYDMLGNTFRNQTGPDGTGRAEGSMVYVPAGDAGLLVYYGGIQDAGNGTVKAVPMTEIFVYDVGNDKWYKQNATGSEIPGERRRFCSGVVWAQDKSSYNIYLYGGASIENGFGYGDVWVLSMPSFQWIKFWPRDGEEAGDTFPHHSLSCDVIDNQMIIMGGHFTNFTDCDVPLIYGQHGLDLGKSNANGAKWAAYNASVTQYNVPSEIISSIGGGATGGATNLTPKGGFGHRDLQVQMTRAYKPTGRAPTRNIPTATGATAPESSGSNRGAIIGGAVGGGIGGLLMVAGVGVGLLFYRRRKNKASNAKPNDKSFRPASELPSHQDPKSPAASHYTQYTGFPPSPGTTHPGSPPDRGRGWSLYGPPHPAPAYPGSPDAQWGAGPLPQKQYHDQAWSPGGDSYHARGHPQQMPPQELPASSLETAELPSEPMDSTAPPKKN</sequence>
<gene>
    <name evidence="6" type="ORF">BDV95DRAFT_593628</name>
</gene>
<reference evidence="6 7" key="1">
    <citation type="submission" date="2020-01" db="EMBL/GenBank/DDBJ databases">
        <authorList>
            <consortium name="DOE Joint Genome Institute"/>
            <person name="Haridas S."/>
            <person name="Albert R."/>
            <person name="Binder M."/>
            <person name="Bloem J."/>
            <person name="Labutti K."/>
            <person name="Salamov A."/>
            <person name="Andreopoulos B."/>
            <person name="Baker S.E."/>
            <person name="Barry K."/>
            <person name="Bills G."/>
            <person name="Bluhm B.H."/>
            <person name="Cannon C."/>
            <person name="Castanera R."/>
            <person name="Culley D.E."/>
            <person name="Daum C."/>
            <person name="Ezra D."/>
            <person name="Gonzalez J.B."/>
            <person name="Henrissat B."/>
            <person name="Kuo A."/>
            <person name="Liang C."/>
            <person name="Lipzen A."/>
            <person name="Lutzoni F."/>
            <person name="Magnuson J."/>
            <person name="Mondo S."/>
            <person name="Nolan M."/>
            <person name="Ohm R."/>
            <person name="Pangilinan J."/>
            <person name="Park H.-J.H."/>
            <person name="Ramirez L."/>
            <person name="Alfaro M."/>
            <person name="Sun H."/>
            <person name="Tritt A."/>
            <person name="Yoshinaga Y."/>
            <person name="Zwiers L.-H.L."/>
            <person name="Turgeon B.G."/>
            <person name="Goodwin S.B."/>
            <person name="Spatafora J.W."/>
            <person name="Crous P.W."/>
            <person name="Grigoriev I.V."/>
        </authorList>
    </citation>
    <scope>NUCLEOTIDE SEQUENCE [LARGE SCALE GENOMIC DNA]</scope>
    <source>
        <strain evidence="6 7">CBS 611.86</strain>
    </source>
</reference>
<dbReference type="OrthoDB" id="10251809at2759"/>
<feature type="transmembrane region" description="Helical" evidence="4">
    <location>
        <begin position="458"/>
        <end position="483"/>
    </location>
</feature>
<keyword evidence="7" id="KW-1185">Reference proteome</keyword>
<evidence type="ECO:0000256" key="5">
    <source>
        <dbReference type="SAM" id="SignalP"/>
    </source>
</evidence>
<dbReference type="PANTHER" id="PTHR47435:SF4">
    <property type="entry name" value="KELCH REPEAT PROTEIN (AFU_ORTHOLOGUE AFUA_5G12780)"/>
    <property type="match status" value="1"/>
</dbReference>